<evidence type="ECO:0000256" key="1">
    <source>
        <dbReference type="ARBA" id="ARBA00007435"/>
    </source>
</evidence>
<evidence type="ECO:0000259" key="2">
    <source>
        <dbReference type="PROSITE" id="PS50164"/>
    </source>
</evidence>
<dbReference type="PANTHER" id="PTHR34477">
    <property type="entry name" value="UPF0213 PROTEIN YHBQ"/>
    <property type="match status" value="1"/>
</dbReference>
<dbReference type="Gene3D" id="3.40.1440.10">
    <property type="entry name" value="GIY-YIG endonuclease"/>
    <property type="match status" value="1"/>
</dbReference>
<dbReference type="Pfam" id="PF01541">
    <property type="entry name" value="GIY-YIG"/>
    <property type="match status" value="1"/>
</dbReference>
<name>A0A2M7X0W4_UNCKA</name>
<evidence type="ECO:0000313" key="4">
    <source>
        <dbReference type="Proteomes" id="UP000231195"/>
    </source>
</evidence>
<keyword evidence="3" id="KW-0540">Nuclease</keyword>
<dbReference type="SUPFAM" id="SSF82771">
    <property type="entry name" value="GIY-YIG endonuclease"/>
    <property type="match status" value="1"/>
</dbReference>
<keyword evidence="3" id="KW-0255">Endonuclease</keyword>
<comment type="similarity">
    <text evidence="1">Belongs to the UPF0213 family.</text>
</comment>
<dbReference type="InterPro" id="IPR050190">
    <property type="entry name" value="UPF0213_domain"/>
</dbReference>
<evidence type="ECO:0000313" key="3">
    <source>
        <dbReference type="EMBL" id="PJA39541.1"/>
    </source>
</evidence>
<dbReference type="EMBL" id="PFWZ01000170">
    <property type="protein sequence ID" value="PJA39541.1"/>
    <property type="molecule type" value="Genomic_DNA"/>
</dbReference>
<gene>
    <name evidence="3" type="ORF">CO179_04990</name>
</gene>
<dbReference type="GO" id="GO:0004519">
    <property type="term" value="F:endonuclease activity"/>
    <property type="evidence" value="ECO:0007669"/>
    <property type="project" value="UniProtKB-KW"/>
</dbReference>
<dbReference type="AlphaFoldDB" id="A0A2M7X0W4"/>
<sequence length="78" mass="9671">MYIIKSTLRNWYYVGMTQNLENRLKRHNSGWEKTTRSYRPFDMIYCKIFETRADARDYEKWLKVRSNKERVILKDTTL</sequence>
<accession>A0A2M7X0W4</accession>
<dbReference type="PANTHER" id="PTHR34477:SF1">
    <property type="entry name" value="UPF0213 PROTEIN YHBQ"/>
    <property type="match status" value="1"/>
</dbReference>
<dbReference type="InterPro" id="IPR000305">
    <property type="entry name" value="GIY-YIG_endonuc"/>
</dbReference>
<dbReference type="Proteomes" id="UP000231195">
    <property type="component" value="Unassembled WGS sequence"/>
</dbReference>
<dbReference type="PROSITE" id="PS50164">
    <property type="entry name" value="GIY_YIG"/>
    <property type="match status" value="1"/>
</dbReference>
<dbReference type="CDD" id="cd10449">
    <property type="entry name" value="GIY-YIG_SLX1_like"/>
    <property type="match status" value="1"/>
</dbReference>
<proteinExistence type="inferred from homology"/>
<keyword evidence="3" id="KW-0378">Hydrolase</keyword>
<protein>
    <submittedName>
        <fullName evidence="3">Endonuclease</fullName>
    </submittedName>
</protein>
<comment type="caution">
    <text evidence="3">The sequence shown here is derived from an EMBL/GenBank/DDBJ whole genome shotgun (WGS) entry which is preliminary data.</text>
</comment>
<feature type="domain" description="GIY-YIG" evidence="2">
    <location>
        <begin position="1"/>
        <end position="73"/>
    </location>
</feature>
<reference evidence="4" key="1">
    <citation type="submission" date="2017-09" db="EMBL/GenBank/DDBJ databases">
        <title>Depth-based differentiation of microbial function through sediment-hosted aquifers and enrichment of novel symbionts in the deep terrestrial subsurface.</title>
        <authorList>
            <person name="Probst A.J."/>
            <person name="Ladd B."/>
            <person name="Jarett J.K."/>
            <person name="Geller-Mcgrath D.E."/>
            <person name="Sieber C.M.K."/>
            <person name="Emerson J.B."/>
            <person name="Anantharaman K."/>
            <person name="Thomas B.C."/>
            <person name="Malmstrom R."/>
            <person name="Stieglmeier M."/>
            <person name="Klingl A."/>
            <person name="Woyke T."/>
            <person name="Ryan C.M."/>
            <person name="Banfield J.F."/>
        </authorList>
    </citation>
    <scope>NUCLEOTIDE SEQUENCE [LARGE SCALE GENOMIC DNA]</scope>
</reference>
<dbReference type="InterPro" id="IPR035901">
    <property type="entry name" value="GIY-YIG_endonuc_sf"/>
</dbReference>
<organism evidence="3 4">
    <name type="scientific">candidate division WWE3 bacterium CG_4_9_14_3_um_filter_39_7</name>
    <dbReference type="NCBI Taxonomy" id="1975080"/>
    <lineage>
        <taxon>Bacteria</taxon>
        <taxon>Katanobacteria</taxon>
    </lineage>
</organism>